<dbReference type="eggNOG" id="KOG2432">
    <property type="taxonomic scope" value="Eukaryota"/>
</dbReference>
<name>A0A1I7UZK4_9PELO</name>
<accession>A0A1I7UZK4</accession>
<organism evidence="1 2">
    <name type="scientific">Caenorhabditis tropicalis</name>
    <dbReference type="NCBI Taxonomy" id="1561998"/>
    <lineage>
        <taxon>Eukaryota</taxon>
        <taxon>Metazoa</taxon>
        <taxon>Ecdysozoa</taxon>
        <taxon>Nematoda</taxon>
        <taxon>Chromadorea</taxon>
        <taxon>Rhabditida</taxon>
        <taxon>Rhabditina</taxon>
        <taxon>Rhabditomorpha</taxon>
        <taxon>Rhabditoidea</taxon>
        <taxon>Rhabditidae</taxon>
        <taxon>Peloderinae</taxon>
        <taxon>Caenorhabditis</taxon>
    </lineage>
</organism>
<keyword evidence="1" id="KW-1185">Reference proteome</keyword>
<sequence>MEPDIEPWNRFRDWLQCICVVTFDLKLGQALEESLEKLDESKRKVKERMVWNGKKRNGQLTAGIVPFVWKQEN</sequence>
<reference evidence="2" key="1">
    <citation type="submission" date="2016-11" db="UniProtKB">
        <authorList>
            <consortium name="WormBaseParasite"/>
        </authorList>
    </citation>
    <scope>IDENTIFICATION</scope>
</reference>
<protein>
    <submittedName>
        <fullName evidence="2">Ovule protein</fullName>
    </submittedName>
</protein>
<dbReference type="AlphaFoldDB" id="A0A1I7UZK4"/>
<proteinExistence type="predicted"/>
<dbReference type="STRING" id="1561998.A0A1I7UZK4"/>
<dbReference type="Proteomes" id="UP000095282">
    <property type="component" value="Unplaced"/>
</dbReference>
<evidence type="ECO:0000313" key="2">
    <source>
        <dbReference type="WBParaSite" id="Csp11.Scaffold630.g20916.t1"/>
    </source>
</evidence>
<dbReference type="WBParaSite" id="Csp11.Scaffold630.g20916.t1">
    <property type="protein sequence ID" value="Csp11.Scaffold630.g20916.t1"/>
    <property type="gene ID" value="Csp11.Scaffold630.g20916"/>
</dbReference>
<evidence type="ECO:0000313" key="1">
    <source>
        <dbReference type="Proteomes" id="UP000095282"/>
    </source>
</evidence>